<sequence>MTIRKHRYSGPICLILMQLPRVRCLHLLFDTIKGIIWHLPQRGLCLNLKLPRTCPPLQHCYSRLPKMTMGVFQLSIHPYLHLDRCLLRERKGKAGRPWWSLQVQSTKITSNFL</sequence>
<name>A0A8K0JKN4_9TREE</name>
<feature type="chain" id="PRO_5035439480" evidence="1">
    <location>
        <begin position="25"/>
        <end position="113"/>
    </location>
</feature>
<organism evidence="2 3">
    <name type="scientific">Filobasidium floriforme</name>
    <dbReference type="NCBI Taxonomy" id="5210"/>
    <lineage>
        <taxon>Eukaryota</taxon>
        <taxon>Fungi</taxon>
        <taxon>Dikarya</taxon>
        <taxon>Basidiomycota</taxon>
        <taxon>Agaricomycotina</taxon>
        <taxon>Tremellomycetes</taxon>
        <taxon>Filobasidiales</taxon>
        <taxon>Filobasidiaceae</taxon>
        <taxon>Filobasidium</taxon>
    </lineage>
</organism>
<evidence type="ECO:0000313" key="3">
    <source>
        <dbReference type="Proteomes" id="UP000812966"/>
    </source>
</evidence>
<keyword evidence="3" id="KW-1185">Reference proteome</keyword>
<dbReference type="AlphaFoldDB" id="A0A8K0JKN4"/>
<evidence type="ECO:0000256" key="1">
    <source>
        <dbReference type="SAM" id="SignalP"/>
    </source>
</evidence>
<dbReference type="EMBL" id="JABELV010000064">
    <property type="protein sequence ID" value="KAG7539614.1"/>
    <property type="molecule type" value="Genomic_DNA"/>
</dbReference>
<comment type="caution">
    <text evidence="2">The sequence shown here is derived from an EMBL/GenBank/DDBJ whole genome shotgun (WGS) entry which is preliminary data.</text>
</comment>
<accession>A0A8K0JKN4</accession>
<dbReference type="Proteomes" id="UP000812966">
    <property type="component" value="Unassembled WGS sequence"/>
</dbReference>
<gene>
    <name evidence="2" type="ORF">FFLO_03490</name>
</gene>
<reference evidence="2" key="1">
    <citation type="submission" date="2020-04" db="EMBL/GenBank/DDBJ databases">
        <title>Analysis of mating type loci in Filobasidium floriforme.</title>
        <authorList>
            <person name="Nowrousian M."/>
        </authorList>
    </citation>
    <scope>NUCLEOTIDE SEQUENCE</scope>
    <source>
        <strain evidence="2">CBS 6242</strain>
    </source>
</reference>
<feature type="signal peptide" evidence="1">
    <location>
        <begin position="1"/>
        <end position="24"/>
    </location>
</feature>
<protein>
    <submittedName>
        <fullName evidence="2">Uncharacterized protein</fullName>
    </submittedName>
</protein>
<proteinExistence type="predicted"/>
<keyword evidence="1" id="KW-0732">Signal</keyword>
<evidence type="ECO:0000313" key="2">
    <source>
        <dbReference type="EMBL" id="KAG7539614.1"/>
    </source>
</evidence>